<dbReference type="PANTHER" id="PTHR43738">
    <property type="entry name" value="ABC TRANSPORTER, MEMBRANE PROTEIN"/>
    <property type="match status" value="1"/>
</dbReference>
<comment type="caution">
    <text evidence="9">The sequence shown here is derived from an EMBL/GenBank/DDBJ whole genome shotgun (WGS) entry which is preliminary data.</text>
</comment>
<dbReference type="PANTHER" id="PTHR43738:SF3">
    <property type="entry name" value="ABC TRANSPORTER PERMEASE"/>
    <property type="match status" value="1"/>
</dbReference>
<feature type="domain" description="MacB-like periplasmic core" evidence="8">
    <location>
        <begin position="18"/>
        <end position="226"/>
    </location>
</feature>
<name>A0A9D7HML3_9PROT</name>
<feature type="transmembrane region" description="Helical" evidence="6">
    <location>
        <begin position="344"/>
        <end position="366"/>
    </location>
</feature>
<dbReference type="GO" id="GO:0005886">
    <property type="term" value="C:plasma membrane"/>
    <property type="evidence" value="ECO:0007669"/>
    <property type="project" value="UniProtKB-SubCell"/>
</dbReference>
<dbReference type="Pfam" id="PF12704">
    <property type="entry name" value="MacB_PCD"/>
    <property type="match status" value="1"/>
</dbReference>
<evidence type="ECO:0000256" key="6">
    <source>
        <dbReference type="SAM" id="Phobius"/>
    </source>
</evidence>
<dbReference type="Pfam" id="PF02687">
    <property type="entry name" value="FtsX"/>
    <property type="match status" value="1"/>
</dbReference>
<keyword evidence="2" id="KW-1003">Cell membrane</keyword>
<feature type="transmembrane region" description="Helical" evidence="6">
    <location>
        <begin position="299"/>
        <end position="324"/>
    </location>
</feature>
<evidence type="ECO:0000256" key="1">
    <source>
        <dbReference type="ARBA" id="ARBA00004651"/>
    </source>
</evidence>
<dbReference type="EMBL" id="JADJEV010000004">
    <property type="protein sequence ID" value="MBK6974229.1"/>
    <property type="molecule type" value="Genomic_DNA"/>
</dbReference>
<keyword evidence="5 6" id="KW-0472">Membrane</keyword>
<evidence type="ECO:0000313" key="9">
    <source>
        <dbReference type="EMBL" id="MBK6974229.1"/>
    </source>
</evidence>
<sequence>MYLIKLILKNSLRHRLRTLLTIVGLIVATVAFGLLQTVVDAWYAGADAASSARLITRNAVSLVFTLPINYREKLRGVDGVRAVAAGNWFGGIYKEPKNFFPQFAIDPAYVAMYPEYLIPEDQLKDWLRDRKGAVVGRKLAQTYGFRIGDTVTLKGTIFPGNWDFVIRGIYDGRERSTDTSAFFFHWTYLNETMKRTAPRRADMVGWFVLELSDPARAAEVSRDVDALFRNSTAETLTETEKAFQLGFVAMTEAIVVVIRAVSFLVIFIIMAVMANTMAMTARERLSEYATLKALGFGQGFIALLIFGESLAIAAIGGLIGTLATLPVATAFAEEMGSLFPVFNVSAQTISMQLAAACLVGLIAALVPSWKAMHVRIVDGLRSVG</sequence>
<keyword evidence="4 6" id="KW-1133">Transmembrane helix</keyword>
<dbReference type="Proteomes" id="UP000807785">
    <property type="component" value="Unassembled WGS sequence"/>
</dbReference>
<accession>A0A9D7HML3</accession>
<evidence type="ECO:0000256" key="2">
    <source>
        <dbReference type="ARBA" id="ARBA00022475"/>
    </source>
</evidence>
<feature type="transmembrane region" description="Helical" evidence="6">
    <location>
        <begin position="20"/>
        <end position="43"/>
    </location>
</feature>
<proteinExistence type="predicted"/>
<evidence type="ECO:0000313" key="10">
    <source>
        <dbReference type="Proteomes" id="UP000807785"/>
    </source>
</evidence>
<comment type="subcellular location">
    <subcellularLocation>
        <location evidence="1">Cell membrane</location>
        <topology evidence="1">Multi-pass membrane protein</topology>
    </subcellularLocation>
</comment>
<protein>
    <submittedName>
        <fullName evidence="9">ABC transporter permease</fullName>
    </submittedName>
</protein>
<dbReference type="InterPro" id="IPR025857">
    <property type="entry name" value="MacB_PCD"/>
</dbReference>
<evidence type="ECO:0000256" key="5">
    <source>
        <dbReference type="ARBA" id="ARBA00023136"/>
    </source>
</evidence>
<evidence type="ECO:0000259" key="8">
    <source>
        <dbReference type="Pfam" id="PF12704"/>
    </source>
</evidence>
<evidence type="ECO:0000256" key="3">
    <source>
        <dbReference type="ARBA" id="ARBA00022692"/>
    </source>
</evidence>
<feature type="transmembrane region" description="Helical" evidence="6">
    <location>
        <begin position="253"/>
        <end position="278"/>
    </location>
</feature>
<dbReference type="InterPro" id="IPR051125">
    <property type="entry name" value="ABC-4/HrtB_transporter"/>
</dbReference>
<feature type="domain" description="ABC3 transporter permease C-terminal" evidence="7">
    <location>
        <begin position="260"/>
        <end position="373"/>
    </location>
</feature>
<keyword evidence="3 6" id="KW-0812">Transmembrane</keyword>
<gene>
    <name evidence="9" type="ORF">IPH26_15225</name>
</gene>
<dbReference type="AlphaFoldDB" id="A0A9D7HML3"/>
<reference evidence="9" key="1">
    <citation type="submission" date="2020-10" db="EMBL/GenBank/DDBJ databases">
        <title>Connecting structure to function with the recovery of over 1000 high-quality activated sludge metagenome-assembled genomes encoding full-length rRNA genes using long-read sequencing.</title>
        <authorList>
            <person name="Singleton C.M."/>
            <person name="Petriglieri F."/>
            <person name="Kristensen J.M."/>
            <person name="Kirkegaard R.H."/>
            <person name="Michaelsen T.Y."/>
            <person name="Andersen M.H."/>
            <person name="Karst S.M."/>
            <person name="Dueholm M.S."/>
            <person name="Nielsen P.H."/>
            <person name="Albertsen M."/>
        </authorList>
    </citation>
    <scope>NUCLEOTIDE SEQUENCE</scope>
    <source>
        <strain evidence="9">Bjer_18-Q3-R1-45_BAT3C.347</strain>
    </source>
</reference>
<dbReference type="InterPro" id="IPR003838">
    <property type="entry name" value="ABC3_permease_C"/>
</dbReference>
<evidence type="ECO:0000256" key="4">
    <source>
        <dbReference type="ARBA" id="ARBA00022989"/>
    </source>
</evidence>
<organism evidence="9 10">
    <name type="scientific">Candidatus Methylophosphatis roskildensis</name>
    <dbReference type="NCBI Taxonomy" id="2899263"/>
    <lineage>
        <taxon>Bacteria</taxon>
        <taxon>Pseudomonadati</taxon>
        <taxon>Pseudomonadota</taxon>
        <taxon>Betaproteobacteria</taxon>
        <taxon>Nitrosomonadales</taxon>
        <taxon>Sterolibacteriaceae</taxon>
        <taxon>Candidatus Methylophosphatis</taxon>
    </lineage>
</organism>
<evidence type="ECO:0000259" key="7">
    <source>
        <dbReference type="Pfam" id="PF02687"/>
    </source>
</evidence>